<keyword evidence="3" id="KW-1185">Reference proteome</keyword>
<dbReference type="Proteomes" id="UP000799118">
    <property type="component" value="Unassembled WGS sequence"/>
</dbReference>
<reference evidence="2" key="1">
    <citation type="journal article" date="2019" name="Environ. Microbiol.">
        <title>Fungal ecological strategies reflected in gene transcription - a case study of two litter decomposers.</title>
        <authorList>
            <person name="Barbi F."/>
            <person name="Kohler A."/>
            <person name="Barry K."/>
            <person name="Baskaran P."/>
            <person name="Daum C."/>
            <person name="Fauchery L."/>
            <person name="Ihrmark K."/>
            <person name="Kuo A."/>
            <person name="LaButti K."/>
            <person name="Lipzen A."/>
            <person name="Morin E."/>
            <person name="Grigoriev I.V."/>
            <person name="Henrissat B."/>
            <person name="Lindahl B."/>
            <person name="Martin F."/>
        </authorList>
    </citation>
    <scope>NUCLEOTIDE SEQUENCE</scope>
    <source>
        <strain evidence="2">JB14</strain>
    </source>
</reference>
<feature type="signal peptide" evidence="1">
    <location>
        <begin position="1"/>
        <end position="23"/>
    </location>
</feature>
<feature type="chain" id="PRO_5025521323" evidence="1">
    <location>
        <begin position="24"/>
        <end position="197"/>
    </location>
</feature>
<protein>
    <submittedName>
        <fullName evidence="2">Uncharacterized protein</fullName>
    </submittedName>
</protein>
<evidence type="ECO:0000313" key="2">
    <source>
        <dbReference type="EMBL" id="KAE9396499.1"/>
    </source>
</evidence>
<accession>A0A6A4HDQ1</accession>
<evidence type="ECO:0000313" key="3">
    <source>
        <dbReference type="Proteomes" id="UP000799118"/>
    </source>
</evidence>
<organism evidence="2 3">
    <name type="scientific">Gymnopus androsaceus JB14</name>
    <dbReference type="NCBI Taxonomy" id="1447944"/>
    <lineage>
        <taxon>Eukaryota</taxon>
        <taxon>Fungi</taxon>
        <taxon>Dikarya</taxon>
        <taxon>Basidiomycota</taxon>
        <taxon>Agaricomycotina</taxon>
        <taxon>Agaricomycetes</taxon>
        <taxon>Agaricomycetidae</taxon>
        <taxon>Agaricales</taxon>
        <taxon>Marasmiineae</taxon>
        <taxon>Omphalotaceae</taxon>
        <taxon>Gymnopus</taxon>
    </lineage>
</organism>
<gene>
    <name evidence="2" type="ORF">BT96DRAFT_977434</name>
</gene>
<dbReference type="OrthoDB" id="2924425at2759"/>
<evidence type="ECO:0000256" key="1">
    <source>
        <dbReference type="SAM" id="SignalP"/>
    </source>
</evidence>
<name>A0A6A4HDQ1_9AGAR</name>
<sequence length="197" mass="21889">MRSFSMLFWLALLLLAVISGVHTAPTGEEAMDKREFPVPLGKRMPPKPLASTVPLFIKYLEGKPAILKKAPVFWTGKSNQKPTFTAAKVLKNNQNIVGTHGGITVLDALKDAKLSYEKWELQDWHAGCRAFAEHVQPEEKKAFLVYGEEVIKPDSVWIVSEKPALDSNDKVKEVMGYQMAVDGKTLTPKGDIKGKKI</sequence>
<proteinExistence type="predicted"/>
<dbReference type="EMBL" id="ML769512">
    <property type="protein sequence ID" value="KAE9396499.1"/>
    <property type="molecule type" value="Genomic_DNA"/>
</dbReference>
<keyword evidence="1" id="KW-0732">Signal</keyword>
<dbReference type="AlphaFoldDB" id="A0A6A4HDQ1"/>